<dbReference type="InterPro" id="IPR004014">
    <property type="entry name" value="ATPase_P-typ_cation-transptr_N"/>
</dbReference>
<keyword evidence="2" id="KW-1133">Transmembrane helix</keyword>
<keyword evidence="2" id="KW-0472">Membrane</keyword>
<dbReference type="SMART" id="SM00831">
    <property type="entry name" value="Cation_ATPase_N"/>
    <property type="match status" value="1"/>
</dbReference>
<dbReference type="PANTHER" id="PTHR43294">
    <property type="entry name" value="SODIUM/POTASSIUM-TRANSPORTING ATPASE SUBUNIT ALPHA"/>
    <property type="match status" value="1"/>
</dbReference>
<protein>
    <recommendedName>
        <fullName evidence="3">Cation-transporting P-type ATPase N-terminal domain-containing protein</fullName>
    </recommendedName>
</protein>
<evidence type="ECO:0000313" key="5">
    <source>
        <dbReference type="Proteomes" id="UP001176940"/>
    </source>
</evidence>
<dbReference type="EMBL" id="CAUEEQ010008374">
    <property type="protein sequence ID" value="CAJ0932258.1"/>
    <property type="molecule type" value="Genomic_DNA"/>
</dbReference>
<organism evidence="4 5">
    <name type="scientific">Ranitomeya imitator</name>
    <name type="common">mimic poison frog</name>
    <dbReference type="NCBI Taxonomy" id="111125"/>
    <lineage>
        <taxon>Eukaryota</taxon>
        <taxon>Metazoa</taxon>
        <taxon>Chordata</taxon>
        <taxon>Craniata</taxon>
        <taxon>Vertebrata</taxon>
        <taxon>Euteleostomi</taxon>
        <taxon>Amphibia</taxon>
        <taxon>Batrachia</taxon>
        <taxon>Anura</taxon>
        <taxon>Neobatrachia</taxon>
        <taxon>Hyloidea</taxon>
        <taxon>Dendrobatidae</taxon>
        <taxon>Dendrobatinae</taxon>
        <taxon>Ranitomeya</taxon>
    </lineage>
</organism>
<keyword evidence="1" id="KW-0460">Magnesium</keyword>
<keyword evidence="2" id="KW-0812">Transmembrane</keyword>
<gene>
    <name evidence="4" type="ORF">RIMI_LOCUS5016623</name>
</gene>
<dbReference type="Pfam" id="PF00690">
    <property type="entry name" value="Cation_ATPase_N"/>
    <property type="match status" value="1"/>
</dbReference>
<evidence type="ECO:0000313" key="4">
    <source>
        <dbReference type="EMBL" id="CAJ0932258.1"/>
    </source>
</evidence>
<evidence type="ECO:0000259" key="3">
    <source>
        <dbReference type="SMART" id="SM00831"/>
    </source>
</evidence>
<dbReference type="PANTHER" id="PTHR43294:SF23">
    <property type="entry name" value="SODIUM_POTASSIUM-TRANSPORTING ATPASE SUBUNIT ALPHA"/>
    <property type="match status" value="1"/>
</dbReference>
<dbReference type="SUPFAM" id="SSF81665">
    <property type="entry name" value="Calcium ATPase, transmembrane domain M"/>
    <property type="match status" value="1"/>
</dbReference>
<evidence type="ECO:0000256" key="2">
    <source>
        <dbReference type="SAM" id="Phobius"/>
    </source>
</evidence>
<feature type="domain" description="Cation-transporting P-type ATPase N-terminal" evidence="3">
    <location>
        <begin position="1"/>
        <end position="59"/>
    </location>
</feature>
<evidence type="ECO:0000256" key="1">
    <source>
        <dbReference type="ARBA" id="ARBA00022842"/>
    </source>
</evidence>
<keyword evidence="5" id="KW-1185">Reference proteome</keyword>
<dbReference type="Proteomes" id="UP001176940">
    <property type="component" value="Unassembled WGS sequence"/>
</dbReference>
<dbReference type="Gene3D" id="2.70.150.10">
    <property type="entry name" value="Calcium-transporting ATPase, cytoplasmic transduction domain A"/>
    <property type="match status" value="1"/>
</dbReference>
<reference evidence="4" key="1">
    <citation type="submission" date="2023-07" db="EMBL/GenBank/DDBJ databases">
        <authorList>
            <person name="Stuckert A."/>
        </authorList>
    </citation>
    <scope>NUCLEOTIDE SEQUENCE</scope>
</reference>
<name>A0ABN9L3H8_9NEOB</name>
<feature type="transmembrane region" description="Helical" evidence="2">
    <location>
        <begin position="35"/>
        <end position="60"/>
    </location>
</feature>
<dbReference type="Gene3D" id="1.20.1110.10">
    <property type="entry name" value="Calcium-transporting ATPase, transmembrane domain"/>
    <property type="match status" value="1"/>
</dbReference>
<accession>A0ABN9L3H8</accession>
<feature type="transmembrane region" description="Helical" evidence="2">
    <location>
        <begin position="72"/>
        <end position="92"/>
    </location>
</feature>
<comment type="caution">
    <text evidence="4">The sequence shown here is derived from an EMBL/GenBank/DDBJ whole genome shotgun (WGS) entry which is preliminary data.</text>
</comment>
<sequence length="119" mass="12686">MSNMGLSTAAAQEILARDGPNKLSPPKGTSEIVKLVSLMGGGFAIVFWISFALCFLAYGLQAAHDPTVSKDNLWLAIILIAVAGMTALFVCYQEAKSTNIMAGFKNMVPQVRSVRPASH</sequence>
<dbReference type="PRINTS" id="PR00121">
    <property type="entry name" value="NAKATPASE"/>
</dbReference>
<dbReference type="InterPro" id="IPR050510">
    <property type="entry name" value="Cation_transp_ATPase_P-type"/>
</dbReference>
<proteinExistence type="predicted"/>
<dbReference type="InterPro" id="IPR023298">
    <property type="entry name" value="ATPase_P-typ_TM_dom_sf"/>
</dbReference>